<comment type="caution">
    <text evidence="1">The sequence shown here is derived from an EMBL/GenBank/DDBJ whole genome shotgun (WGS) entry which is preliminary data.</text>
</comment>
<evidence type="ECO:0000313" key="2">
    <source>
        <dbReference type="Proteomes" id="UP000594638"/>
    </source>
</evidence>
<dbReference type="EMBL" id="CACTIH010001946">
    <property type="protein sequence ID" value="CAA2969600.1"/>
    <property type="molecule type" value="Genomic_DNA"/>
</dbReference>
<evidence type="ECO:0000313" key="1">
    <source>
        <dbReference type="EMBL" id="CAA2969600.1"/>
    </source>
</evidence>
<accession>A0A8S0QPJ1</accession>
<dbReference type="AlphaFoldDB" id="A0A8S0QPJ1"/>
<protein>
    <submittedName>
        <fullName evidence="1">Uncharacterized protein</fullName>
    </submittedName>
</protein>
<dbReference type="Proteomes" id="UP000594638">
    <property type="component" value="Unassembled WGS sequence"/>
</dbReference>
<reference evidence="1 2" key="1">
    <citation type="submission" date="2019-12" db="EMBL/GenBank/DDBJ databases">
        <authorList>
            <person name="Alioto T."/>
            <person name="Alioto T."/>
            <person name="Gomez Garrido J."/>
        </authorList>
    </citation>
    <scope>NUCLEOTIDE SEQUENCE [LARGE SCALE GENOMIC DNA]</scope>
</reference>
<sequence>NGEGYKGINRDFCPGTLLLRKDEPEEDAVGDTFCLHFFEVQLKAAPATVLAVMPLGTDWVKEVLFCDESSMNGVASR</sequence>
<keyword evidence="2" id="KW-1185">Reference proteome</keyword>
<proteinExistence type="predicted"/>
<dbReference type="Gramene" id="OE9A053140T1">
    <property type="protein sequence ID" value="OE9A053140C1"/>
    <property type="gene ID" value="OE9A053140"/>
</dbReference>
<organism evidence="1 2">
    <name type="scientific">Olea europaea subsp. europaea</name>
    <dbReference type="NCBI Taxonomy" id="158383"/>
    <lineage>
        <taxon>Eukaryota</taxon>
        <taxon>Viridiplantae</taxon>
        <taxon>Streptophyta</taxon>
        <taxon>Embryophyta</taxon>
        <taxon>Tracheophyta</taxon>
        <taxon>Spermatophyta</taxon>
        <taxon>Magnoliopsida</taxon>
        <taxon>eudicotyledons</taxon>
        <taxon>Gunneridae</taxon>
        <taxon>Pentapetalae</taxon>
        <taxon>asterids</taxon>
        <taxon>lamiids</taxon>
        <taxon>Lamiales</taxon>
        <taxon>Oleaceae</taxon>
        <taxon>Oleeae</taxon>
        <taxon>Olea</taxon>
    </lineage>
</organism>
<name>A0A8S0QPJ1_OLEEU</name>
<feature type="non-terminal residue" evidence="1">
    <location>
        <position position="1"/>
    </location>
</feature>
<gene>
    <name evidence="1" type="ORF">OLEA9_A053140</name>
</gene>